<gene>
    <name evidence="9" type="ORF">HKK74_36005</name>
</gene>
<evidence type="ECO:0000256" key="6">
    <source>
        <dbReference type="ARBA" id="ARBA00023211"/>
    </source>
</evidence>
<evidence type="ECO:0000256" key="2">
    <source>
        <dbReference type="ARBA" id="ARBA00001946"/>
    </source>
</evidence>
<dbReference type="Gene3D" id="3.90.79.10">
    <property type="entry name" value="Nucleoside Triphosphate Pyrophosphohydrolase"/>
    <property type="match status" value="1"/>
</dbReference>
<evidence type="ECO:0000256" key="3">
    <source>
        <dbReference type="ARBA" id="ARBA00022723"/>
    </source>
</evidence>
<evidence type="ECO:0000313" key="10">
    <source>
        <dbReference type="Proteomes" id="UP000805614"/>
    </source>
</evidence>
<evidence type="ECO:0000313" key="9">
    <source>
        <dbReference type="EMBL" id="MBC6470856.1"/>
    </source>
</evidence>
<dbReference type="CDD" id="cd03426">
    <property type="entry name" value="NUDIX_CoAse_Nudt7"/>
    <property type="match status" value="1"/>
</dbReference>
<dbReference type="EMBL" id="JABVEC010000050">
    <property type="protein sequence ID" value="MBC6470856.1"/>
    <property type="molecule type" value="Genomic_DNA"/>
</dbReference>
<protein>
    <submittedName>
        <fullName evidence="9">CoA pyrophosphatase</fullName>
    </submittedName>
</protein>
<dbReference type="InterPro" id="IPR000086">
    <property type="entry name" value="NUDIX_hydrolase_dom"/>
</dbReference>
<keyword evidence="10" id="KW-1185">Reference proteome</keyword>
<dbReference type="InterPro" id="IPR015797">
    <property type="entry name" value="NUDIX_hydrolase-like_dom_sf"/>
</dbReference>
<proteinExistence type="predicted"/>
<dbReference type="Pfam" id="PF00293">
    <property type="entry name" value="NUDIX"/>
    <property type="match status" value="1"/>
</dbReference>
<name>A0ABR7M1E1_9ACTN</name>
<keyword evidence="4" id="KW-0378">Hydrolase</keyword>
<accession>A0ABR7M1E1</accession>
<keyword evidence="6" id="KW-0464">Manganese</keyword>
<evidence type="ECO:0000256" key="1">
    <source>
        <dbReference type="ARBA" id="ARBA00001936"/>
    </source>
</evidence>
<evidence type="ECO:0000259" key="8">
    <source>
        <dbReference type="PROSITE" id="PS51462"/>
    </source>
</evidence>
<evidence type="ECO:0000256" key="7">
    <source>
        <dbReference type="SAM" id="MobiDB-lite"/>
    </source>
</evidence>
<keyword evidence="3" id="KW-0479">Metal-binding</keyword>
<dbReference type="Proteomes" id="UP000805614">
    <property type="component" value="Unassembled WGS sequence"/>
</dbReference>
<comment type="caution">
    <text evidence="9">The sequence shown here is derived from an EMBL/GenBank/DDBJ whole genome shotgun (WGS) entry which is preliminary data.</text>
</comment>
<sequence>MSEIPRWLEPFRAGAENLQVPPFLRLPSPGARPAAVLVLFGEGTEGPDLLLIQRAVTLNNHAGQPAFPGGGIDPGDAGPVAAALREAQEETGLDPAGVEILAVLPELYLAHSGYRVTPVAGWWREPTEVFAADPGEVASVARVPIAELVEPANRLNVRSPSGHAAPAFQAGGMLVWGFTAGLLTQLLDVGGWSRPWDTTRVEDLPQEILDLAGGRSRGDGATGPRSAPAAGRQA</sequence>
<organism evidence="9 10">
    <name type="scientific">Actinomadura alba</name>
    <dbReference type="NCBI Taxonomy" id="406431"/>
    <lineage>
        <taxon>Bacteria</taxon>
        <taxon>Bacillati</taxon>
        <taxon>Actinomycetota</taxon>
        <taxon>Actinomycetes</taxon>
        <taxon>Streptosporangiales</taxon>
        <taxon>Thermomonosporaceae</taxon>
        <taxon>Actinomadura</taxon>
    </lineage>
</organism>
<evidence type="ECO:0000256" key="5">
    <source>
        <dbReference type="ARBA" id="ARBA00022842"/>
    </source>
</evidence>
<dbReference type="InterPro" id="IPR045121">
    <property type="entry name" value="CoAse"/>
</dbReference>
<keyword evidence="5" id="KW-0460">Magnesium</keyword>
<comment type="cofactor">
    <cofactor evidence="2">
        <name>Mg(2+)</name>
        <dbReference type="ChEBI" id="CHEBI:18420"/>
    </cofactor>
</comment>
<dbReference type="PROSITE" id="PS51462">
    <property type="entry name" value="NUDIX"/>
    <property type="match status" value="1"/>
</dbReference>
<dbReference type="PANTHER" id="PTHR12992:SF11">
    <property type="entry name" value="MITOCHONDRIAL COENZYME A DIPHOSPHATASE NUDT8"/>
    <property type="match status" value="1"/>
</dbReference>
<dbReference type="RefSeq" id="WP_187247897.1">
    <property type="nucleotide sequence ID" value="NZ_JABVEC010000050.1"/>
</dbReference>
<evidence type="ECO:0000256" key="4">
    <source>
        <dbReference type="ARBA" id="ARBA00022801"/>
    </source>
</evidence>
<reference evidence="9 10" key="1">
    <citation type="submission" date="2020-06" db="EMBL/GenBank/DDBJ databases">
        <title>Actinomadura xiongansis sp. nov., isolated from soil of Baiyangdian.</title>
        <authorList>
            <person name="Zhang X."/>
        </authorList>
    </citation>
    <scope>NUCLEOTIDE SEQUENCE [LARGE SCALE GENOMIC DNA]</scope>
    <source>
        <strain evidence="9 10">HBUM206468</strain>
    </source>
</reference>
<dbReference type="SUPFAM" id="SSF55811">
    <property type="entry name" value="Nudix"/>
    <property type="match status" value="1"/>
</dbReference>
<feature type="domain" description="Nudix hydrolase" evidence="8">
    <location>
        <begin position="30"/>
        <end position="170"/>
    </location>
</feature>
<feature type="region of interest" description="Disordered" evidence="7">
    <location>
        <begin position="211"/>
        <end position="234"/>
    </location>
</feature>
<comment type="cofactor">
    <cofactor evidence="1">
        <name>Mn(2+)</name>
        <dbReference type="ChEBI" id="CHEBI:29035"/>
    </cofactor>
</comment>
<dbReference type="PANTHER" id="PTHR12992">
    <property type="entry name" value="NUDIX HYDROLASE"/>
    <property type="match status" value="1"/>
</dbReference>